<keyword evidence="6" id="KW-0507">mRNA processing</keyword>
<feature type="compositionally biased region" description="Basic residues" evidence="8">
    <location>
        <begin position="372"/>
        <end position="387"/>
    </location>
</feature>
<keyword evidence="2" id="KW-0489">Methyltransferase</keyword>
<organism evidence="10 11">
    <name type="scientific">Plasmodium inui San Antonio 1</name>
    <dbReference type="NCBI Taxonomy" id="1237626"/>
    <lineage>
        <taxon>Eukaryota</taxon>
        <taxon>Sar</taxon>
        <taxon>Alveolata</taxon>
        <taxon>Apicomplexa</taxon>
        <taxon>Aconoidasida</taxon>
        <taxon>Haemosporida</taxon>
        <taxon>Plasmodiidae</taxon>
        <taxon>Plasmodium</taxon>
        <taxon>Plasmodium (Plasmodium)</taxon>
    </lineage>
</organism>
<evidence type="ECO:0000256" key="1">
    <source>
        <dbReference type="ARBA" id="ARBA00011926"/>
    </source>
</evidence>
<keyword evidence="6" id="KW-0506">mRNA capping</keyword>
<feature type="region of interest" description="Disordered" evidence="8">
    <location>
        <begin position="299"/>
        <end position="387"/>
    </location>
</feature>
<feature type="compositionally biased region" description="Basic and acidic residues" evidence="8">
    <location>
        <begin position="38"/>
        <end position="61"/>
    </location>
</feature>
<feature type="region of interest" description="Disordered" evidence="8">
    <location>
        <begin position="405"/>
        <end position="428"/>
    </location>
</feature>
<feature type="region of interest" description="Disordered" evidence="8">
    <location>
        <begin position="684"/>
        <end position="703"/>
    </location>
</feature>
<dbReference type="InterPro" id="IPR004971">
    <property type="entry name" value="mRNA_G-N7_MeTrfase_dom"/>
</dbReference>
<dbReference type="VEuPathDB" id="PlasmoDB:C922_03012"/>
<evidence type="ECO:0000256" key="4">
    <source>
        <dbReference type="ARBA" id="ARBA00022691"/>
    </source>
</evidence>
<accession>W7A0I5</accession>
<feature type="compositionally biased region" description="Basic and acidic residues" evidence="8">
    <location>
        <begin position="1"/>
        <end position="20"/>
    </location>
</feature>
<dbReference type="InterPro" id="IPR029063">
    <property type="entry name" value="SAM-dependent_MTases_sf"/>
</dbReference>
<keyword evidence="11" id="KW-1185">Reference proteome</keyword>
<sequence length="1114" mass="129857">MKSENLSEDPKNIPEAKQHGDTFTSRENNVSEVSATAMKKEDEKEAPIKGEHGNPKKRGIEENGENSFSPSSPSHVKRKKESKEESHQQGEEHIKRLSENGRKRGDEPDEGELKNSRKNKNGEKKIIIDKNNLFHEINLLIKKKLKINDAIKIDLFYRDNCTQIKPYAIFDEYKYVNIENKINLEIVNFLERSLQSDRRDFLSIHSSVVELRGSFNDELINLPILNQIILQKISNNNYKYKFNIDTEMLNYIYVDLFKIHKSKYKFRILEKKYELEEWYYYDTRRDRDKGGATAQMIGEAADAEEGHVSHNKSADQKREEEKNDDQTRNERASEPSQLEENSTSSESNESDALINLYNEEKKKEEMHLLNGKTRKKKKRRKKRKKKIVDKDKVYIEKLKKLVEEDSDHEANATSSDHNSAESDDSSNDRNQILYRRKIIYSRDGDRTVISAFKEIESDTVCVYYPNSSYNQCLNLSSFEPLLGGEPTTGVDATEAASTEVPFPDGANRPSTHRRKYDIYQHKNGQSAVGIGVGVIAGSHATEPPNLRALDEENIKIKKRNVRDISIYNFCCDDKYKGCSLFLHVAKNKKLKNVKIDYNIDYSDFSNNLDIIKMYEVKGEASSNVKGGENRRKDLGKLFELEKDWKVNVDMYIDIERVVREFRKRGEGSEIGEMDQIGGVSGGVGGGGDGDRCGNRRDKFDQQGPRSNKLDYVIYNFYKNFECLINLVNKLKNNTTKFDYFYPKMIGDVNEEIRKHYDKKKVILLKKSNIKYIRIFNNEVKRIMILFFVSYGSKILDLACGHGQDMLKYNTVKNKVYVGLDISKKEIELAKERLSQNDVKGLCNHDNFLFLQGDILNNKFFRKWKNKNITFDIISINLAMHYVVYNEKSSKKFFKIIENFLESEGLLLATTISTITLTDFLMKRSVTEVVSDSITLSLENDLFTIRFDQENLLKIFKNKMCLEEFIEFVNSNSTVSQMKYDYFHKLIKDALENTLGIKYYFYLYDTIDANEFVIPQKYLKDKLQELNMVELFNNSAIMFLHYITNNLETYERYQNISYFKLINKTIDKYIFNDIKMRINKIHGYNRDSQIYFDICSLYHVYVYKKNFDASILGVV</sequence>
<evidence type="ECO:0000256" key="8">
    <source>
        <dbReference type="SAM" id="MobiDB-lite"/>
    </source>
</evidence>
<dbReference type="OrthoDB" id="10248867at2759"/>
<protein>
    <recommendedName>
        <fullName evidence="1">mRNA (guanine-N(7))-methyltransferase</fullName>
        <ecNumber evidence="1">2.1.1.56</ecNumber>
    </recommendedName>
</protein>
<gene>
    <name evidence="10" type="ORF">C922_03012</name>
</gene>
<dbReference type="RefSeq" id="XP_008816828.1">
    <property type="nucleotide sequence ID" value="XM_008818606.1"/>
</dbReference>
<dbReference type="PANTHER" id="PTHR12189">
    <property type="entry name" value="MRNA GUANINE-7- METHYLTRANSFERASE"/>
    <property type="match status" value="1"/>
</dbReference>
<evidence type="ECO:0000313" key="10">
    <source>
        <dbReference type="EMBL" id="EUD66687.1"/>
    </source>
</evidence>
<feature type="compositionally biased region" description="Basic and acidic residues" evidence="8">
    <location>
        <begin position="304"/>
        <end position="333"/>
    </location>
</feature>
<dbReference type="AlphaFoldDB" id="W7A0I5"/>
<dbReference type="InterPro" id="IPR039753">
    <property type="entry name" value="RG7MT1"/>
</dbReference>
<dbReference type="GO" id="GO:0003723">
    <property type="term" value="F:RNA binding"/>
    <property type="evidence" value="ECO:0007669"/>
    <property type="project" value="UniProtKB-KW"/>
</dbReference>
<evidence type="ECO:0000256" key="6">
    <source>
        <dbReference type="ARBA" id="ARBA00023042"/>
    </source>
</evidence>
<feature type="compositionally biased region" description="Polar residues" evidence="8">
    <location>
        <begin position="21"/>
        <end position="34"/>
    </location>
</feature>
<evidence type="ECO:0000256" key="7">
    <source>
        <dbReference type="ARBA" id="ARBA00044712"/>
    </source>
</evidence>
<reference evidence="10 11" key="1">
    <citation type="submission" date="2013-02" db="EMBL/GenBank/DDBJ databases">
        <title>The Genome Sequence of Plasmodium inui San Antonio 1.</title>
        <authorList>
            <consortium name="The Broad Institute Genome Sequencing Platform"/>
            <consortium name="The Broad Institute Genome Sequencing Center for Infectious Disease"/>
            <person name="Neafsey D."/>
            <person name="Cheeseman I."/>
            <person name="Volkman S."/>
            <person name="Adams J."/>
            <person name="Walker B."/>
            <person name="Young S.K."/>
            <person name="Zeng Q."/>
            <person name="Gargeya S."/>
            <person name="Fitzgerald M."/>
            <person name="Haas B."/>
            <person name="Abouelleil A."/>
            <person name="Alvarado L."/>
            <person name="Arachchi H.M."/>
            <person name="Berlin A.M."/>
            <person name="Chapman S.B."/>
            <person name="Dewar J."/>
            <person name="Goldberg J."/>
            <person name="Griggs A."/>
            <person name="Gujja S."/>
            <person name="Hansen M."/>
            <person name="Howarth C."/>
            <person name="Imamovic A."/>
            <person name="Larimer J."/>
            <person name="McCowan C."/>
            <person name="Murphy C."/>
            <person name="Neiman D."/>
            <person name="Pearson M."/>
            <person name="Priest M."/>
            <person name="Roberts A."/>
            <person name="Saif S."/>
            <person name="Shea T."/>
            <person name="Sisk P."/>
            <person name="Sykes S."/>
            <person name="Wortman J."/>
            <person name="Nusbaum C."/>
            <person name="Birren B."/>
        </authorList>
    </citation>
    <scope>NUCLEOTIDE SEQUENCE [LARGE SCALE GENOMIC DNA]</scope>
    <source>
        <strain evidence="10 11">San Antonio 1</strain>
    </source>
</reference>
<evidence type="ECO:0000259" key="9">
    <source>
        <dbReference type="PROSITE" id="PS51562"/>
    </source>
</evidence>
<dbReference type="Pfam" id="PF03291">
    <property type="entry name" value="mRNA_G-N7_MeTrfase"/>
    <property type="match status" value="1"/>
</dbReference>
<dbReference type="GO" id="GO:0005634">
    <property type="term" value="C:nucleus"/>
    <property type="evidence" value="ECO:0007669"/>
    <property type="project" value="TreeGrafter"/>
</dbReference>
<evidence type="ECO:0000256" key="5">
    <source>
        <dbReference type="ARBA" id="ARBA00022884"/>
    </source>
</evidence>
<evidence type="ECO:0000256" key="2">
    <source>
        <dbReference type="ARBA" id="ARBA00022603"/>
    </source>
</evidence>
<dbReference type="SUPFAM" id="SSF53335">
    <property type="entry name" value="S-adenosyl-L-methionine-dependent methyltransferases"/>
    <property type="match status" value="1"/>
</dbReference>
<name>W7A0I5_9APIC</name>
<keyword evidence="3" id="KW-0808">Transferase</keyword>
<dbReference type="EC" id="2.1.1.56" evidence="1"/>
<dbReference type="Proteomes" id="UP000030640">
    <property type="component" value="Unassembled WGS sequence"/>
</dbReference>
<dbReference type="Gene3D" id="3.40.50.150">
    <property type="entry name" value="Vaccinia Virus protein VP39"/>
    <property type="match status" value="1"/>
</dbReference>
<keyword evidence="5" id="KW-0694">RNA-binding</keyword>
<feature type="domain" description="MRNA cap 0 methyltransferase" evidence="9">
    <location>
        <begin position="767"/>
        <end position="1105"/>
    </location>
</feature>
<dbReference type="GO" id="GO:0004482">
    <property type="term" value="F:mRNA 5'-cap (guanine-N7-)-methyltransferase activity"/>
    <property type="evidence" value="ECO:0007669"/>
    <property type="project" value="UniProtKB-EC"/>
</dbReference>
<dbReference type="PROSITE" id="PS51562">
    <property type="entry name" value="RNA_CAP0_MT"/>
    <property type="match status" value="1"/>
</dbReference>
<dbReference type="GeneID" id="20038286"/>
<feature type="compositionally biased region" description="Polar residues" evidence="8">
    <location>
        <begin position="65"/>
        <end position="74"/>
    </location>
</feature>
<evidence type="ECO:0000313" key="11">
    <source>
        <dbReference type="Proteomes" id="UP000030640"/>
    </source>
</evidence>
<feature type="region of interest" description="Disordered" evidence="8">
    <location>
        <begin position="1"/>
        <end position="118"/>
    </location>
</feature>
<feature type="compositionally biased region" description="Basic and acidic residues" evidence="8">
    <location>
        <begin position="81"/>
        <end position="118"/>
    </location>
</feature>
<dbReference type="CDD" id="cd02440">
    <property type="entry name" value="AdoMet_MTases"/>
    <property type="match status" value="1"/>
</dbReference>
<feature type="compositionally biased region" description="Basic and acidic residues" evidence="8">
    <location>
        <begin position="358"/>
        <end position="367"/>
    </location>
</feature>
<dbReference type="PANTHER" id="PTHR12189:SF2">
    <property type="entry name" value="MRNA CAP GUANINE-N7 METHYLTRANSFERASE"/>
    <property type="match status" value="1"/>
</dbReference>
<keyword evidence="4" id="KW-0949">S-adenosyl-L-methionine</keyword>
<comment type="catalytic activity">
    <reaction evidence="7">
        <text>a 5'-end (5'-triphosphoguanosine)-ribonucleoside in mRNA + S-adenosyl-L-methionine = a 5'-end (N(7)-methyl 5'-triphosphoguanosine)-ribonucleoside in mRNA + S-adenosyl-L-homocysteine</text>
        <dbReference type="Rhea" id="RHEA:67008"/>
        <dbReference type="Rhea" id="RHEA-COMP:17166"/>
        <dbReference type="Rhea" id="RHEA-COMP:17167"/>
        <dbReference type="ChEBI" id="CHEBI:57856"/>
        <dbReference type="ChEBI" id="CHEBI:59789"/>
        <dbReference type="ChEBI" id="CHEBI:156461"/>
        <dbReference type="ChEBI" id="CHEBI:167617"/>
        <dbReference type="EC" id="2.1.1.56"/>
    </reaction>
</comment>
<proteinExistence type="predicted"/>
<dbReference type="EMBL" id="KI965470">
    <property type="protein sequence ID" value="EUD66687.1"/>
    <property type="molecule type" value="Genomic_DNA"/>
</dbReference>
<evidence type="ECO:0000256" key="3">
    <source>
        <dbReference type="ARBA" id="ARBA00022679"/>
    </source>
</evidence>
<feature type="compositionally biased region" description="Basic and acidic residues" evidence="8">
    <location>
        <begin position="688"/>
        <end position="700"/>
    </location>
</feature>